<keyword evidence="2" id="KW-1185">Reference proteome</keyword>
<organism evidence="1 2">
    <name type="scientific">Araneus ventricosus</name>
    <name type="common">Orbweaver spider</name>
    <name type="synonym">Epeira ventricosa</name>
    <dbReference type="NCBI Taxonomy" id="182803"/>
    <lineage>
        <taxon>Eukaryota</taxon>
        <taxon>Metazoa</taxon>
        <taxon>Ecdysozoa</taxon>
        <taxon>Arthropoda</taxon>
        <taxon>Chelicerata</taxon>
        <taxon>Arachnida</taxon>
        <taxon>Araneae</taxon>
        <taxon>Araneomorphae</taxon>
        <taxon>Entelegynae</taxon>
        <taxon>Araneoidea</taxon>
        <taxon>Araneidae</taxon>
        <taxon>Araneus</taxon>
    </lineage>
</organism>
<dbReference type="EMBL" id="BGPR01000329">
    <property type="protein sequence ID" value="GBM13527.1"/>
    <property type="molecule type" value="Genomic_DNA"/>
</dbReference>
<comment type="caution">
    <text evidence="1">The sequence shown here is derived from an EMBL/GenBank/DDBJ whole genome shotgun (WGS) entry which is preliminary data.</text>
</comment>
<dbReference type="Proteomes" id="UP000499080">
    <property type="component" value="Unassembled WGS sequence"/>
</dbReference>
<dbReference type="AlphaFoldDB" id="A0A4Y2DBN5"/>
<reference evidence="1 2" key="1">
    <citation type="journal article" date="2019" name="Sci. Rep.">
        <title>Orb-weaving spider Araneus ventricosus genome elucidates the spidroin gene catalogue.</title>
        <authorList>
            <person name="Kono N."/>
            <person name="Nakamura H."/>
            <person name="Ohtoshi R."/>
            <person name="Moran D.A.P."/>
            <person name="Shinohara A."/>
            <person name="Yoshida Y."/>
            <person name="Fujiwara M."/>
            <person name="Mori M."/>
            <person name="Tomita M."/>
            <person name="Arakawa K."/>
        </authorList>
    </citation>
    <scope>NUCLEOTIDE SEQUENCE [LARGE SCALE GENOMIC DNA]</scope>
</reference>
<proteinExistence type="predicted"/>
<name>A0A4Y2DBN5_ARAVE</name>
<protein>
    <submittedName>
        <fullName evidence="1">Uncharacterized protein</fullName>
    </submittedName>
</protein>
<sequence length="96" mass="10859">MTILEMEPPSPNVLTTPDGGRLAPTYDLMCNKPNTRRIYRGIGFRIWNPPAPKRRPHHEATTASTAITKLILRVAWGTIDFGTRTQMFASSMYLLQ</sequence>
<evidence type="ECO:0000313" key="2">
    <source>
        <dbReference type="Proteomes" id="UP000499080"/>
    </source>
</evidence>
<accession>A0A4Y2DBN5</accession>
<gene>
    <name evidence="1" type="ORF">AVEN_82796_1</name>
</gene>
<evidence type="ECO:0000313" key="1">
    <source>
        <dbReference type="EMBL" id="GBM13527.1"/>
    </source>
</evidence>